<dbReference type="GO" id="GO:0043558">
    <property type="term" value="P:regulation of translational initiation in response to stress"/>
    <property type="evidence" value="ECO:0007669"/>
    <property type="project" value="EnsemblFungi"/>
</dbReference>
<sequence>MSNNKNLYALLGNDVSDDEGEILPPKEIVKKTTSSKKVDAPPPSADKSKAKKNKKPSVTGNEAGLKFKNKNPEVEPPKSTERRTAKSKNYDRHSKSGKTETAKSQKTKLGDEVEAQIEAEADAAEELAAEEEEEAEKPVYKTLDDYFSELQLQQEGLAAQPKRAPNAGAEDKWSNAELLVKEREVFIPPTSVKQTKQKAKKAKQYVDVDVIVADEVRVPRERPARSNNTRGRGRAPRGKAPKSAAPKIELNDKNFPAL</sequence>
<dbReference type="Gene3D" id="6.10.140.1040">
    <property type="match status" value="1"/>
</dbReference>
<dbReference type="GO" id="GO:0031929">
    <property type="term" value="P:TOR signaling"/>
    <property type="evidence" value="ECO:0007669"/>
    <property type="project" value="EnsemblFungi"/>
</dbReference>
<keyword evidence="3" id="KW-1185">Reference proteome</keyword>
<dbReference type="GO" id="GO:0000723">
    <property type="term" value="P:telomere maintenance"/>
    <property type="evidence" value="ECO:0007669"/>
    <property type="project" value="EnsemblFungi"/>
</dbReference>
<evidence type="ECO:0000313" key="2">
    <source>
        <dbReference type="EMBL" id="KAH3659164.1"/>
    </source>
</evidence>
<dbReference type="GO" id="GO:0006414">
    <property type="term" value="P:translational elongation"/>
    <property type="evidence" value="ECO:0007669"/>
    <property type="project" value="EnsemblFungi"/>
</dbReference>
<feature type="compositionally biased region" description="Acidic residues" evidence="1">
    <location>
        <begin position="112"/>
        <end position="135"/>
    </location>
</feature>
<name>A0A1B7SJL6_9ASCO</name>
<feature type="region of interest" description="Disordered" evidence="1">
    <location>
        <begin position="1"/>
        <end position="138"/>
    </location>
</feature>
<dbReference type="EMBL" id="JAEUBD010001540">
    <property type="protein sequence ID" value="KAH3659164.1"/>
    <property type="molecule type" value="Genomic_DNA"/>
</dbReference>
<dbReference type="GO" id="GO:0030371">
    <property type="term" value="F:translation repressor activity"/>
    <property type="evidence" value="ECO:0007669"/>
    <property type="project" value="EnsemblFungi"/>
</dbReference>
<dbReference type="AlphaFoldDB" id="A0A1B7SJL6"/>
<proteinExistence type="predicted"/>
<dbReference type="GO" id="GO:0043066">
    <property type="term" value="P:negative regulation of apoptotic process"/>
    <property type="evidence" value="ECO:0007669"/>
    <property type="project" value="EnsemblFungi"/>
</dbReference>
<reference evidence="2" key="1">
    <citation type="journal article" date="2021" name="Open Biol.">
        <title>Shared evolutionary footprints suggest mitochondrial oxidative damage underlies multiple complex I losses in fungi.</title>
        <authorList>
            <person name="Schikora-Tamarit M.A."/>
            <person name="Marcet-Houben M."/>
            <person name="Nosek J."/>
            <person name="Gabaldon T."/>
        </authorList>
    </citation>
    <scope>NUCLEOTIDE SEQUENCE</scope>
    <source>
        <strain evidence="2">NCAIM Y.01608</strain>
    </source>
</reference>
<dbReference type="GO" id="GO:0061770">
    <property type="term" value="F:translation elongation factor binding"/>
    <property type="evidence" value="ECO:0007669"/>
    <property type="project" value="EnsemblFungi"/>
</dbReference>
<evidence type="ECO:0000256" key="1">
    <source>
        <dbReference type="SAM" id="MobiDB-lite"/>
    </source>
</evidence>
<gene>
    <name evidence="2" type="ORF">OGATHE_006047</name>
</gene>
<evidence type="ECO:0000313" key="3">
    <source>
        <dbReference type="Proteomes" id="UP000788993"/>
    </source>
</evidence>
<feature type="region of interest" description="Disordered" evidence="1">
    <location>
        <begin position="216"/>
        <end position="258"/>
    </location>
</feature>
<dbReference type="InterPro" id="IPR039764">
    <property type="entry name" value="HABP4/SERBP1-like"/>
</dbReference>
<dbReference type="GO" id="GO:0141014">
    <property type="term" value="P:ribosome hibernation"/>
    <property type="evidence" value="ECO:0007669"/>
    <property type="project" value="EnsemblFungi"/>
</dbReference>
<dbReference type="RefSeq" id="XP_018211607.1">
    <property type="nucleotide sequence ID" value="XM_018356142.1"/>
</dbReference>
<feature type="compositionally biased region" description="Basic and acidic residues" evidence="1">
    <location>
        <begin position="70"/>
        <end position="111"/>
    </location>
</feature>
<comment type="caution">
    <text evidence="2">The sequence shown here is derived from an EMBL/GenBank/DDBJ whole genome shotgun (WGS) entry which is preliminary data.</text>
</comment>
<dbReference type="InterPro" id="IPR006861">
    <property type="entry name" value="HABP4_PAIRBP1-bd"/>
</dbReference>
<dbReference type="GO" id="GO:0003723">
    <property type="term" value="F:RNA binding"/>
    <property type="evidence" value="ECO:0007669"/>
    <property type="project" value="InterPro"/>
</dbReference>
<dbReference type="GO" id="GO:0043022">
    <property type="term" value="F:ribosome binding"/>
    <property type="evidence" value="ECO:0007669"/>
    <property type="project" value="EnsemblFungi"/>
</dbReference>
<reference evidence="2" key="2">
    <citation type="submission" date="2021-01" db="EMBL/GenBank/DDBJ databases">
        <authorList>
            <person name="Schikora-Tamarit M.A."/>
        </authorList>
    </citation>
    <scope>NUCLEOTIDE SEQUENCE</scope>
    <source>
        <strain evidence="2">NCAIM Y.01608</strain>
    </source>
</reference>
<dbReference type="PANTHER" id="PTHR12299:SF17">
    <property type="entry name" value="AT19571P-RELATED"/>
    <property type="match status" value="1"/>
</dbReference>
<organism evidence="2 3">
    <name type="scientific">Ogataea polymorpha</name>
    <dbReference type="NCBI Taxonomy" id="460523"/>
    <lineage>
        <taxon>Eukaryota</taxon>
        <taxon>Fungi</taxon>
        <taxon>Dikarya</taxon>
        <taxon>Ascomycota</taxon>
        <taxon>Saccharomycotina</taxon>
        <taxon>Pichiomycetes</taxon>
        <taxon>Pichiales</taxon>
        <taxon>Pichiaceae</taxon>
        <taxon>Ogataea</taxon>
    </lineage>
</organism>
<dbReference type="SMART" id="SM01233">
    <property type="entry name" value="HABP4_PAI-RBP1"/>
    <property type="match status" value="1"/>
</dbReference>
<dbReference type="GO" id="GO:0045142">
    <property type="term" value="F:triplex DNA binding"/>
    <property type="evidence" value="ECO:0007669"/>
    <property type="project" value="EnsemblFungi"/>
</dbReference>
<protein>
    <submittedName>
        <fullName evidence="2">Uncharacterized protein</fullName>
    </submittedName>
</protein>
<dbReference type="GO" id="GO:0042162">
    <property type="term" value="F:telomeric DNA binding"/>
    <property type="evidence" value="ECO:0007669"/>
    <property type="project" value="EnsemblFungi"/>
</dbReference>
<accession>A0A1B7SJL6</accession>
<dbReference type="PANTHER" id="PTHR12299">
    <property type="entry name" value="HYALURONIC ACID-BINDING PROTEIN 4"/>
    <property type="match status" value="1"/>
</dbReference>
<dbReference type="GO" id="GO:0005737">
    <property type="term" value="C:cytoplasm"/>
    <property type="evidence" value="ECO:0007669"/>
    <property type="project" value="EnsemblFungi"/>
</dbReference>
<dbReference type="Proteomes" id="UP000788993">
    <property type="component" value="Unassembled WGS sequence"/>
</dbReference>
<dbReference type="GO" id="GO:0005634">
    <property type="term" value="C:nucleus"/>
    <property type="evidence" value="ECO:0007669"/>
    <property type="project" value="TreeGrafter"/>
</dbReference>
<feature type="compositionally biased region" description="Basic residues" evidence="1">
    <location>
        <begin position="231"/>
        <end position="240"/>
    </location>
</feature>